<organism evidence="11 12">
    <name type="scientific">Phialemonium thermophilum</name>
    <dbReference type="NCBI Taxonomy" id="223376"/>
    <lineage>
        <taxon>Eukaryota</taxon>
        <taxon>Fungi</taxon>
        <taxon>Dikarya</taxon>
        <taxon>Ascomycota</taxon>
        <taxon>Pezizomycotina</taxon>
        <taxon>Sordariomycetes</taxon>
        <taxon>Sordariomycetidae</taxon>
        <taxon>Cephalothecales</taxon>
        <taxon>Cephalothecaceae</taxon>
        <taxon>Phialemonium</taxon>
    </lineage>
</organism>
<feature type="transmembrane region" description="Helical" evidence="10">
    <location>
        <begin position="542"/>
        <end position="567"/>
    </location>
</feature>
<evidence type="ECO:0000256" key="1">
    <source>
        <dbReference type="ARBA" id="ARBA00004141"/>
    </source>
</evidence>
<evidence type="ECO:0000256" key="9">
    <source>
        <dbReference type="SAM" id="MobiDB-lite"/>
    </source>
</evidence>
<dbReference type="InterPro" id="IPR004648">
    <property type="entry name" value="Oligpept_transpt"/>
</dbReference>
<feature type="transmembrane region" description="Helical" evidence="10">
    <location>
        <begin position="357"/>
        <end position="375"/>
    </location>
</feature>
<proteinExistence type="inferred from homology"/>
<evidence type="ECO:0000313" key="11">
    <source>
        <dbReference type="EMBL" id="KAL1861669.1"/>
    </source>
</evidence>
<reference evidence="11 12" key="1">
    <citation type="journal article" date="2024" name="Commun. Biol.">
        <title>Comparative genomic analysis of thermophilic fungi reveals convergent evolutionary adaptations and gene losses.</title>
        <authorList>
            <person name="Steindorff A.S."/>
            <person name="Aguilar-Pontes M.V."/>
            <person name="Robinson A.J."/>
            <person name="Andreopoulos B."/>
            <person name="LaButti K."/>
            <person name="Kuo A."/>
            <person name="Mondo S."/>
            <person name="Riley R."/>
            <person name="Otillar R."/>
            <person name="Haridas S."/>
            <person name="Lipzen A."/>
            <person name="Grimwood J."/>
            <person name="Schmutz J."/>
            <person name="Clum A."/>
            <person name="Reid I.D."/>
            <person name="Moisan M.C."/>
            <person name="Butler G."/>
            <person name="Nguyen T.T.M."/>
            <person name="Dewar K."/>
            <person name="Conant G."/>
            <person name="Drula E."/>
            <person name="Henrissat B."/>
            <person name="Hansel C."/>
            <person name="Singer S."/>
            <person name="Hutchinson M.I."/>
            <person name="de Vries R.P."/>
            <person name="Natvig D.O."/>
            <person name="Powell A.J."/>
            <person name="Tsang A."/>
            <person name="Grigoriev I.V."/>
        </authorList>
    </citation>
    <scope>NUCLEOTIDE SEQUENCE [LARGE SCALE GENOMIC DNA]</scope>
    <source>
        <strain evidence="11 12">ATCC 24622</strain>
    </source>
</reference>
<dbReference type="NCBIfam" id="TIGR00727">
    <property type="entry name" value="ISP4_OPT"/>
    <property type="match status" value="1"/>
</dbReference>
<keyword evidence="5" id="KW-0571">Peptide transport</keyword>
<sequence length="1111" mass="121498">MTLSRSSSSSNSATPAAVGPHAVQLLPLPPPRSTASASRPTPPGPAPNSSTPASFVHVAHRSNTSQLPLPQPPPPLPPPEGFDSSRPSAHGPSSEPGGDTVDDDDDEESPNPCHDSPGPCGRHHSTDGPMTSHPALLRSAPSFGSPSYGSISSSPPPDRPSGDDREPGRHQEDAAAEDAAAAAAAAPSHSRSDTQSRSRRGSRNHVGLHAPSDGKSSRGRKAAPRPEELGGSTITGGLDARFGVTEASVPTDILEDAKQQSEEGSDVGLLADEDGDEDVGDDDSDVGGRGIPMDEGGDDDELDPPDNSPYPQVRASVSPTDNTALSINTPRMWTLSILFSVLGSATNLFFSLRYPSVSITPVIALLLVHPLGLMWDMLLKRADDPPESFVDGMRTLGRDETWSPTAADSDAAARGLYSSVPRKPGSRWRRLRLWLAQGRWNEKEHSCVYVSSNVSFGFAFATDVIVEQTRFYKQDVSIVYQLLLTLSTQILGYAFAGLTRRFLVRPSGMIWPGTLMSAAMFSTLHKEENKEANGWRVSRWRFFYVVWTASFVFYFLPGLLAPALSYFNVVTWFAPDSVVVANLFGVVSGLGLFPVTFDWAQIAYIGSPLLTPFWAAMNVVGGLVVVMWILAPVAYYANWLYSSYMPILSAAVFDNTGHVYDVSRILTKDFVFDRAAYQSYSRVFLPITYVLSYGVQFAGLAALLTHTICWHGKDIWTQWKRSLRENEVQDVPTPLYRPVPNSNNNSGPPTPTTRGGSARRYVPTMSSSSENLMSREDVHNRLMRRYKDAPMVWYLLTFISMLAIGIFVVEYYPIHLPWYGLLLALGICSILFIPIGIIMAVTNQHSSIYLICQLICGAVFPGRPVANMVFVTYGYISSAQGIKFAADLKLGHYMKIPPRILFSVQMAATVVSSLTQIAVLNWMFVNVPGLCTAEALNGFTCPLARVHFNGSILWGVVGPREFFGPGATYRPLVWAFLIGAVLPVPLWLYGRRHRASLVRKINLPVLFGSLGWIPPATGLNFSVWALVCFVFNYLVKRRATAWWAKYTMTLSAALDSGLAFGIVVVFFGFIYPGLTRSFSWWGTEVYKAGCDWQACAYRTVPEGGRFGPDTW</sequence>
<gene>
    <name evidence="11" type="ORF">VTK73DRAFT_6989</name>
</gene>
<feature type="compositionally biased region" description="Low complexity" evidence="9">
    <location>
        <begin position="740"/>
        <end position="760"/>
    </location>
</feature>
<dbReference type="InterPro" id="IPR004813">
    <property type="entry name" value="OPT"/>
</dbReference>
<feature type="transmembrane region" description="Helical" evidence="10">
    <location>
        <begin position="332"/>
        <end position="350"/>
    </location>
</feature>
<dbReference type="EMBL" id="JAZHXJ010000414">
    <property type="protein sequence ID" value="KAL1861669.1"/>
    <property type="molecule type" value="Genomic_DNA"/>
</dbReference>
<dbReference type="Pfam" id="PF03169">
    <property type="entry name" value="OPT"/>
    <property type="match status" value="1"/>
</dbReference>
<accession>A0ABR3WH21</accession>
<feature type="region of interest" description="Disordered" evidence="9">
    <location>
        <begin position="256"/>
        <end position="317"/>
    </location>
</feature>
<feature type="compositionally biased region" description="Low complexity" evidence="9">
    <location>
        <begin position="141"/>
        <end position="153"/>
    </location>
</feature>
<evidence type="ECO:0000256" key="8">
    <source>
        <dbReference type="ARBA" id="ARBA00023136"/>
    </source>
</evidence>
<feature type="region of interest" description="Disordered" evidence="9">
    <location>
        <begin position="1"/>
        <end position="241"/>
    </location>
</feature>
<keyword evidence="6" id="KW-0653">Protein transport</keyword>
<dbReference type="Proteomes" id="UP001586593">
    <property type="component" value="Unassembled WGS sequence"/>
</dbReference>
<keyword evidence="12" id="KW-1185">Reference proteome</keyword>
<feature type="compositionally biased region" description="Acidic residues" evidence="9">
    <location>
        <begin position="100"/>
        <end position="109"/>
    </location>
</feature>
<feature type="transmembrane region" description="Helical" evidence="10">
    <location>
        <begin position="612"/>
        <end position="637"/>
    </location>
</feature>
<feature type="transmembrane region" description="Helical" evidence="10">
    <location>
        <begin position="1047"/>
        <end position="1071"/>
    </location>
</feature>
<keyword evidence="4 10" id="KW-0812">Transmembrane</keyword>
<comment type="subcellular location">
    <subcellularLocation>
        <location evidence="1">Membrane</location>
        <topology evidence="1">Multi-pass membrane protein</topology>
    </subcellularLocation>
</comment>
<feature type="compositionally biased region" description="Low complexity" evidence="9">
    <location>
        <begin position="177"/>
        <end position="186"/>
    </location>
</feature>
<evidence type="ECO:0000256" key="10">
    <source>
        <dbReference type="SAM" id="Phobius"/>
    </source>
</evidence>
<feature type="transmembrane region" description="Helical" evidence="10">
    <location>
        <begin position="972"/>
        <end position="990"/>
    </location>
</feature>
<feature type="compositionally biased region" description="Acidic residues" evidence="9">
    <location>
        <begin position="271"/>
        <end position="285"/>
    </location>
</feature>
<evidence type="ECO:0000256" key="4">
    <source>
        <dbReference type="ARBA" id="ARBA00022692"/>
    </source>
</evidence>
<feature type="compositionally biased region" description="Low complexity" evidence="9">
    <location>
        <begin position="1"/>
        <end position="12"/>
    </location>
</feature>
<feature type="transmembrane region" description="Helical" evidence="10">
    <location>
        <begin position="791"/>
        <end position="812"/>
    </location>
</feature>
<evidence type="ECO:0000256" key="6">
    <source>
        <dbReference type="ARBA" id="ARBA00022927"/>
    </source>
</evidence>
<feature type="compositionally biased region" description="Acidic residues" evidence="9">
    <location>
        <begin position="295"/>
        <end position="304"/>
    </location>
</feature>
<feature type="compositionally biased region" description="Basic and acidic residues" evidence="9">
    <location>
        <begin position="160"/>
        <end position="173"/>
    </location>
</feature>
<keyword evidence="3" id="KW-0813">Transport</keyword>
<keyword evidence="8 10" id="KW-0472">Membrane</keyword>
<feature type="transmembrane region" description="Helical" evidence="10">
    <location>
        <begin position="478"/>
        <end position="496"/>
    </location>
</feature>
<evidence type="ECO:0000313" key="12">
    <source>
        <dbReference type="Proteomes" id="UP001586593"/>
    </source>
</evidence>
<feature type="compositionally biased region" description="Pro residues" evidence="9">
    <location>
        <begin position="69"/>
        <end position="80"/>
    </location>
</feature>
<dbReference type="NCBIfam" id="TIGR00728">
    <property type="entry name" value="OPT_sfam"/>
    <property type="match status" value="2"/>
</dbReference>
<comment type="similarity">
    <text evidence="2">Belongs to the oligopeptide OPT transporter family.</text>
</comment>
<keyword evidence="7 10" id="KW-1133">Transmembrane helix</keyword>
<evidence type="ECO:0000256" key="5">
    <source>
        <dbReference type="ARBA" id="ARBA00022856"/>
    </source>
</evidence>
<feature type="transmembrane region" description="Helical" evidence="10">
    <location>
        <begin position="683"/>
        <end position="704"/>
    </location>
</feature>
<name>A0ABR3WH21_9PEZI</name>
<evidence type="ECO:0000256" key="3">
    <source>
        <dbReference type="ARBA" id="ARBA00022448"/>
    </source>
</evidence>
<comment type="caution">
    <text evidence="11">The sequence shown here is derived from an EMBL/GenBank/DDBJ whole genome shotgun (WGS) entry which is preliminary data.</text>
</comment>
<feature type="transmembrane region" description="Helical" evidence="10">
    <location>
        <begin position="579"/>
        <end position="600"/>
    </location>
</feature>
<feature type="transmembrane region" description="Helical" evidence="10">
    <location>
        <begin position="818"/>
        <end position="841"/>
    </location>
</feature>
<feature type="transmembrane region" description="Helical" evidence="10">
    <location>
        <begin position="900"/>
        <end position="924"/>
    </location>
</feature>
<feature type="transmembrane region" description="Helical" evidence="10">
    <location>
        <begin position="1019"/>
        <end position="1035"/>
    </location>
</feature>
<protein>
    <submittedName>
        <fullName evidence="11">Uncharacterized protein</fullName>
    </submittedName>
</protein>
<evidence type="ECO:0000256" key="7">
    <source>
        <dbReference type="ARBA" id="ARBA00022989"/>
    </source>
</evidence>
<dbReference type="PANTHER" id="PTHR22601">
    <property type="entry name" value="ISP4 LIKE PROTEIN"/>
    <property type="match status" value="1"/>
</dbReference>
<evidence type="ECO:0000256" key="2">
    <source>
        <dbReference type="ARBA" id="ARBA00008807"/>
    </source>
</evidence>
<feature type="region of interest" description="Disordered" evidence="9">
    <location>
        <begin position="732"/>
        <end position="763"/>
    </location>
</feature>